<reference evidence="2 3" key="1">
    <citation type="journal article" date="2019" name="Sci. Rep.">
        <title>Orb-weaving spider Araneus ventricosus genome elucidates the spidroin gene catalogue.</title>
        <authorList>
            <person name="Kono N."/>
            <person name="Nakamura H."/>
            <person name="Ohtoshi R."/>
            <person name="Moran D.A.P."/>
            <person name="Shinohara A."/>
            <person name="Yoshida Y."/>
            <person name="Fujiwara M."/>
            <person name="Mori M."/>
            <person name="Tomita M."/>
            <person name="Arakawa K."/>
        </authorList>
    </citation>
    <scope>NUCLEOTIDE SEQUENCE [LARGE SCALE GENOMIC DNA]</scope>
</reference>
<keyword evidence="1" id="KW-1133">Transmembrane helix</keyword>
<keyword evidence="3" id="KW-1185">Reference proteome</keyword>
<name>A0A4Y1ZKF9_ARAVE</name>
<gene>
    <name evidence="2" type="ORF">AVEN_144003_1</name>
</gene>
<evidence type="ECO:0000256" key="1">
    <source>
        <dbReference type="SAM" id="Phobius"/>
    </source>
</evidence>
<evidence type="ECO:0000313" key="2">
    <source>
        <dbReference type="EMBL" id="GBL55022.1"/>
    </source>
</evidence>
<feature type="transmembrane region" description="Helical" evidence="1">
    <location>
        <begin position="68"/>
        <end position="88"/>
    </location>
</feature>
<accession>A0A4Y1ZKF9</accession>
<keyword evidence="1" id="KW-0812">Transmembrane</keyword>
<organism evidence="2 3">
    <name type="scientific">Araneus ventricosus</name>
    <name type="common">Orbweaver spider</name>
    <name type="synonym">Epeira ventricosa</name>
    <dbReference type="NCBI Taxonomy" id="182803"/>
    <lineage>
        <taxon>Eukaryota</taxon>
        <taxon>Metazoa</taxon>
        <taxon>Ecdysozoa</taxon>
        <taxon>Arthropoda</taxon>
        <taxon>Chelicerata</taxon>
        <taxon>Arachnida</taxon>
        <taxon>Araneae</taxon>
        <taxon>Araneomorphae</taxon>
        <taxon>Entelegynae</taxon>
        <taxon>Araneoidea</taxon>
        <taxon>Araneidae</taxon>
        <taxon>Araneus</taxon>
    </lineage>
</organism>
<comment type="caution">
    <text evidence="2">The sequence shown here is derived from an EMBL/GenBank/DDBJ whole genome shotgun (WGS) entry which is preliminary data.</text>
</comment>
<dbReference type="Proteomes" id="UP000499080">
    <property type="component" value="Unassembled WGS sequence"/>
</dbReference>
<keyword evidence="1" id="KW-0472">Membrane</keyword>
<sequence length="157" mass="18106">MFYAIYAPNSSALYRIFQFLSVIYFVQWTYTCWDQHVLDVNRNIVNQEKKDNRLSNVRTDPTFLSSSFLFPVLTLPSFEVVLVWIAGFPAHRLHLRHPFSLCAEESTGSTRPIRSANKTSSVMHGAKYGNKLCSQPLTFRWVWTDLLISLGHTGYPI</sequence>
<dbReference type="AlphaFoldDB" id="A0A4Y1ZKF9"/>
<proteinExistence type="predicted"/>
<dbReference type="EMBL" id="BGPR01075379">
    <property type="protein sequence ID" value="GBL55022.1"/>
    <property type="molecule type" value="Genomic_DNA"/>
</dbReference>
<protein>
    <submittedName>
        <fullName evidence="2">Uncharacterized protein</fullName>
    </submittedName>
</protein>
<feature type="transmembrane region" description="Helical" evidence="1">
    <location>
        <begin position="12"/>
        <end position="30"/>
    </location>
</feature>
<evidence type="ECO:0000313" key="3">
    <source>
        <dbReference type="Proteomes" id="UP000499080"/>
    </source>
</evidence>